<dbReference type="CDD" id="cd06550">
    <property type="entry name" value="TM_ABC_iron-siderophores_like"/>
    <property type="match status" value="1"/>
</dbReference>
<keyword evidence="7 8" id="KW-0472">Membrane</keyword>
<keyword evidence="10" id="KW-1185">Reference proteome</keyword>
<evidence type="ECO:0000256" key="4">
    <source>
        <dbReference type="ARBA" id="ARBA00022475"/>
    </source>
</evidence>
<name>A0A7W6D687_9HYPH</name>
<dbReference type="GO" id="GO:0005886">
    <property type="term" value="C:plasma membrane"/>
    <property type="evidence" value="ECO:0007669"/>
    <property type="project" value="UniProtKB-SubCell"/>
</dbReference>
<evidence type="ECO:0000256" key="2">
    <source>
        <dbReference type="ARBA" id="ARBA00007935"/>
    </source>
</evidence>
<gene>
    <name evidence="9" type="ORF">GGQ64_002747</name>
</gene>
<dbReference type="InterPro" id="IPR000522">
    <property type="entry name" value="ABC_transptr_permease_BtuC"/>
</dbReference>
<feature type="transmembrane region" description="Helical" evidence="8">
    <location>
        <begin position="182"/>
        <end position="201"/>
    </location>
</feature>
<dbReference type="Pfam" id="PF01032">
    <property type="entry name" value="FecCD"/>
    <property type="match status" value="1"/>
</dbReference>
<comment type="subcellular location">
    <subcellularLocation>
        <location evidence="1">Cell membrane</location>
        <topology evidence="1">Multi-pass membrane protein</topology>
    </subcellularLocation>
</comment>
<feature type="transmembrane region" description="Helical" evidence="8">
    <location>
        <begin position="230"/>
        <end position="256"/>
    </location>
</feature>
<dbReference type="InterPro" id="IPR037294">
    <property type="entry name" value="ABC_BtuC-like"/>
</dbReference>
<evidence type="ECO:0000256" key="1">
    <source>
        <dbReference type="ARBA" id="ARBA00004651"/>
    </source>
</evidence>
<feature type="transmembrane region" description="Helical" evidence="8">
    <location>
        <begin position="297"/>
        <end position="318"/>
    </location>
</feature>
<keyword evidence="3" id="KW-0813">Transport</keyword>
<feature type="transmembrane region" description="Helical" evidence="8">
    <location>
        <begin position="268"/>
        <end position="290"/>
    </location>
</feature>
<keyword evidence="5 8" id="KW-0812">Transmembrane</keyword>
<evidence type="ECO:0000256" key="8">
    <source>
        <dbReference type="SAM" id="Phobius"/>
    </source>
</evidence>
<keyword evidence="6 8" id="KW-1133">Transmembrane helix</keyword>
<dbReference type="EMBL" id="JACIEE010000005">
    <property type="protein sequence ID" value="MBB3977541.1"/>
    <property type="molecule type" value="Genomic_DNA"/>
</dbReference>
<evidence type="ECO:0000256" key="6">
    <source>
        <dbReference type="ARBA" id="ARBA00022989"/>
    </source>
</evidence>
<feature type="transmembrane region" description="Helical" evidence="8">
    <location>
        <begin position="54"/>
        <end position="76"/>
    </location>
</feature>
<feature type="transmembrane region" description="Helical" evidence="8">
    <location>
        <begin position="110"/>
        <end position="127"/>
    </location>
</feature>
<feature type="transmembrane region" description="Helical" evidence="8">
    <location>
        <begin position="85"/>
        <end position="104"/>
    </location>
</feature>
<evidence type="ECO:0000313" key="9">
    <source>
        <dbReference type="EMBL" id="MBB3977541.1"/>
    </source>
</evidence>
<dbReference type="PANTHER" id="PTHR30472:SF24">
    <property type="entry name" value="FERRIC ENTEROBACTIN TRANSPORT SYSTEM PERMEASE PROTEIN FEPG"/>
    <property type="match status" value="1"/>
</dbReference>
<dbReference type="Proteomes" id="UP000574761">
    <property type="component" value="Unassembled WGS sequence"/>
</dbReference>
<dbReference type="GO" id="GO:0033214">
    <property type="term" value="P:siderophore-iron import into cell"/>
    <property type="evidence" value="ECO:0007669"/>
    <property type="project" value="TreeGrafter"/>
</dbReference>
<protein>
    <submittedName>
        <fullName evidence="9">Iron complex transport system permease protein</fullName>
    </submittedName>
</protein>
<reference evidence="9 10" key="1">
    <citation type="submission" date="2020-08" db="EMBL/GenBank/DDBJ databases">
        <title>Genomic Encyclopedia of Type Strains, Phase IV (KMG-IV): sequencing the most valuable type-strain genomes for metagenomic binning, comparative biology and taxonomic classification.</title>
        <authorList>
            <person name="Goeker M."/>
        </authorList>
    </citation>
    <scope>NUCLEOTIDE SEQUENCE [LARGE SCALE GENOMIC DNA]</scope>
    <source>
        <strain evidence="9 10">DSM 100211</strain>
    </source>
</reference>
<dbReference type="GO" id="GO:0022857">
    <property type="term" value="F:transmembrane transporter activity"/>
    <property type="evidence" value="ECO:0007669"/>
    <property type="project" value="InterPro"/>
</dbReference>
<evidence type="ECO:0000256" key="5">
    <source>
        <dbReference type="ARBA" id="ARBA00022692"/>
    </source>
</evidence>
<proteinExistence type="inferred from homology"/>
<dbReference type="RefSeq" id="WP_183805061.1">
    <property type="nucleotide sequence ID" value="NZ_JACIEE010000005.1"/>
</dbReference>
<keyword evidence="4" id="KW-1003">Cell membrane</keyword>
<dbReference type="AlphaFoldDB" id="A0A7W6D687"/>
<evidence type="ECO:0000256" key="3">
    <source>
        <dbReference type="ARBA" id="ARBA00022448"/>
    </source>
</evidence>
<feature type="transmembrane region" description="Helical" evidence="8">
    <location>
        <begin position="134"/>
        <end position="158"/>
    </location>
</feature>
<dbReference type="SUPFAM" id="SSF81345">
    <property type="entry name" value="ABC transporter involved in vitamin B12 uptake, BtuC"/>
    <property type="match status" value="1"/>
</dbReference>
<evidence type="ECO:0000256" key="7">
    <source>
        <dbReference type="ARBA" id="ARBA00023136"/>
    </source>
</evidence>
<comment type="similarity">
    <text evidence="2">Belongs to the binding-protein-dependent transport system permease family. FecCD subfamily.</text>
</comment>
<sequence>MKGGRLVLGVVLLSAVLLSLMVGQVMLTPADLWAGLWGGTGPGALTMRVLRGPSTLTALGLGAVLGISGAIFQILLRNPLAAPDVMGFTSSAGLAVLLGVTAGVTVPMPLLSAAGGLAAAVIVAVLSMRRDGSLATLTLILVGIGVAFFASAAGSFLMTRLPPEQAAEAQRWLTGSLAARNWGHAAQVLGFGALLSLALALQVRNLALLELGDELAAGLGLRVDRARRRLAATGVLFAAAGVAVAGPVPFVALMAAPLGARLTGARGPAARILAAAAAGAAITVLADLAARSLVPGLQLPVGVMTGIFGAPYLLWLLAREMEAGDL</sequence>
<dbReference type="PANTHER" id="PTHR30472">
    <property type="entry name" value="FERRIC ENTEROBACTIN TRANSPORT SYSTEM PERMEASE PROTEIN"/>
    <property type="match status" value="1"/>
</dbReference>
<dbReference type="Gene3D" id="1.10.3470.10">
    <property type="entry name" value="ABC transporter involved in vitamin B12 uptake, BtuC"/>
    <property type="match status" value="1"/>
</dbReference>
<accession>A0A7W6D687</accession>
<evidence type="ECO:0000313" key="10">
    <source>
        <dbReference type="Proteomes" id="UP000574761"/>
    </source>
</evidence>
<comment type="caution">
    <text evidence="9">The sequence shown here is derived from an EMBL/GenBank/DDBJ whole genome shotgun (WGS) entry which is preliminary data.</text>
</comment>
<organism evidence="9 10">
    <name type="scientific">Mycoplana azooxidifex</name>
    <dbReference type="NCBI Taxonomy" id="1636188"/>
    <lineage>
        <taxon>Bacteria</taxon>
        <taxon>Pseudomonadati</taxon>
        <taxon>Pseudomonadota</taxon>
        <taxon>Alphaproteobacteria</taxon>
        <taxon>Hyphomicrobiales</taxon>
        <taxon>Rhizobiaceae</taxon>
        <taxon>Mycoplana</taxon>
    </lineage>
</organism>